<dbReference type="Proteomes" id="UP000754883">
    <property type="component" value="Unassembled WGS sequence"/>
</dbReference>
<proteinExistence type="predicted"/>
<dbReference type="PANTHER" id="PTHR48043">
    <property type="entry name" value="EG:EG0003.4 PROTEIN-RELATED"/>
    <property type="match status" value="1"/>
</dbReference>
<evidence type="ECO:0000256" key="2">
    <source>
        <dbReference type="ARBA" id="ARBA00022679"/>
    </source>
</evidence>
<evidence type="ECO:0008006" key="5">
    <source>
        <dbReference type="Google" id="ProtNLM"/>
    </source>
</evidence>
<organism evidence="3 4">
    <name type="scientific">Clonostachys byssicola</name>
    <dbReference type="NCBI Taxonomy" id="160290"/>
    <lineage>
        <taxon>Eukaryota</taxon>
        <taxon>Fungi</taxon>
        <taxon>Dikarya</taxon>
        <taxon>Ascomycota</taxon>
        <taxon>Pezizomycotina</taxon>
        <taxon>Sordariomycetes</taxon>
        <taxon>Hypocreomycetidae</taxon>
        <taxon>Hypocreales</taxon>
        <taxon>Bionectriaceae</taxon>
        <taxon>Clonostachys</taxon>
    </lineage>
</organism>
<dbReference type="InterPro" id="IPR002213">
    <property type="entry name" value="UDP_glucos_trans"/>
</dbReference>
<dbReference type="SUPFAM" id="SSF53756">
    <property type="entry name" value="UDP-Glycosyltransferase/glycogen phosphorylase"/>
    <property type="match status" value="1"/>
</dbReference>
<dbReference type="EMBL" id="CABFNO020001454">
    <property type="protein sequence ID" value="CAG9988805.1"/>
    <property type="molecule type" value="Genomic_DNA"/>
</dbReference>
<reference evidence="3 4" key="2">
    <citation type="submission" date="2021-10" db="EMBL/GenBank/DDBJ databases">
        <authorList>
            <person name="Piombo E."/>
        </authorList>
    </citation>
    <scope>NUCLEOTIDE SEQUENCE [LARGE SCALE GENOMIC DNA]</scope>
</reference>
<keyword evidence="4" id="KW-1185">Reference proteome</keyword>
<dbReference type="GO" id="GO:0008194">
    <property type="term" value="F:UDP-glycosyltransferase activity"/>
    <property type="evidence" value="ECO:0007669"/>
    <property type="project" value="InterPro"/>
</dbReference>
<gene>
    <name evidence="3" type="ORF">CBYS24578_00014216</name>
</gene>
<sequence>MSPSNVIQAASGLIMAPPKVLMLVNAELGQANVFIATAHALLQENPGVDIHFASFPALQETLRDALGGAGDHGSTPFTFHPLPGRPMFKCFQEEEDPNSNIHTVSLQKPGVWNSPNSQKFIISKALLCWTAEEFASIYKSVDATIDHVKPDIVLVDTLFTPAITAARDIRAKASKDYKLAILSPNTLKDFVHHLEPGLAGFWKWPVVASANIMPIPWYWIPFNIYLVIRLIWVIVTDKNVADMEKKVAKLVGSPNLEIAENISLCHNNMKGIDKIFIGSRAEVDFPQLDLVNLPQDYWARIVPCGPILRPIQPIDAELSAWLQRRPTVLVNLGSHCVVDETEAVDMARSLRRMLDHARKSGKELQVLWKMKKDLIRSPDLKTGPGSVIYEVLGSEIEEDTVRIVQWLSSEPNSILETGTILCVINHGGANSFYEALCAGVPQVVVPCWLDTYDFANRAELLGIGRWGSPKGCPRWTESEFAPILIDVAIENNEKYTARSRQIAEICSKDGGGRVIAARKILEWLQS</sequence>
<comment type="caution">
    <text evidence="3">The sequence shown here is derived from an EMBL/GenBank/DDBJ whole genome shotgun (WGS) entry which is preliminary data.</text>
</comment>
<evidence type="ECO:0000313" key="4">
    <source>
        <dbReference type="Proteomes" id="UP000754883"/>
    </source>
</evidence>
<dbReference type="Pfam" id="PF00201">
    <property type="entry name" value="UDPGT"/>
    <property type="match status" value="1"/>
</dbReference>
<dbReference type="Gene3D" id="3.40.50.2000">
    <property type="entry name" value="Glycogen Phosphorylase B"/>
    <property type="match status" value="2"/>
</dbReference>
<accession>A0A9N9UJ37</accession>
<evidence type="ECO:0000256" key="1">
    <source>
        <dbReference type="ARBA" id="ARBA00022676"/>
    </source>
</evidence>
<dbReference type="AlphaFoldDB" id="A0A9N9UJ37"/>
<dbReference type="OrthoDB" id="5835829at2759"/>
<reference evidence="4" key="1">
    <citation type="submission" date="2019-06" db="EMBL/GenBank/DDBJ databases">
        <authorList>
            <person name="Broberg M."/>
        </authorList>
    </citation>
    <scope>NUCLEOTIDE SEQUENCE [LARGE SCALE GENOMIC DNA]</scope>
</reference>
<name>A0A9N9UJ37_9HYPO</name>
<keyword evidence="1" id="KW-0328">Glycosyltransferase</keyword>
<dbReference type="PANTHER" id="PTHR48043:SF145">
    <property type="entry name" value="FI06409P-RELATED"/>
    <property type="match status" value="1"/>
</dbReference>
<protein>
    <recommendedName>
        <fullName evidence="5">UDP-glucoronosyl and UDP-glucosyl transferase family protein</fullName>
    </recommendedName>
</protein>
<keyword evidence="2" id="KW-0808">Transferase</keyword>
<evidence type="ECO:0000313" key="3">
    <source>
        <dbReference type="EMBL" id="CAG9988805.1"/>
    </source>
</evidence>
<dbReference type="InterPro" id="IPR050271">
    <property type="entry name" value="UDP-glycosyltransferase"/>
</dbReference>